<feature type="region of interest" description="Disordered" evidence="8">
    <location>
        <begin position="1"/>
        <end position="79"/>
    </location>
</feature>
<accession>A0A1U7LSR2</accession>
<organism evidence="10 11">
    <name type="scientific">Neolecta irregularis (strain DAH-3)</name>
    <dbReference type="NCBI Taxonomy" id="1198029"/>
    <lineage>
        <taxon>Eukaryota</taxon>
        <taxon>Fungi</taxon>
        <taxon>Dikarya</taxon>
        <taxon>Ascomycota</taxon>
        <taxon>Taphrinomycotina</taxon>
        <taxon>Neolectales</taxon>
        <taxon>Neolectaceae</taxon>
        <taxon>Neolecta</taxon>
    </lineage>
</organism>
<dbReference type="Pfam" id="PF00447">
    <property type="entry name" value="HSF_DNA-bind"/>
    <property type="match status" value="1"/>
</dbReference>
<keyword evidence="6" id="KW-0539">Nucleus</keyword>
<dbReference type="Proteomes" id="UP000186594">
    <property type="component" value="Unassembled WGS sequence"/>
</dbReference>
<dbReference type="PROSITE" id="PS00434">
    <property type="entry name" value="HSF_DOMAIN"/>
    <property type="match status" value="1"/>
</dbReference>
<keyword evidence="3" id="KW-0805">Transcription regulation</keyword>
<feature type="compositionally biased region" description="Polar residues" evidence="8">
    <location>
        <begin position="413"/>
        <end position="433"/>
    </location>
</feature>
<evidence type="ECO:0000259" key="9">
    <source>
        <dbReference type="PROSITE" id="PS00434"/>
    </source>
</evidence>
<dbReference type="InterPro" id="IPR036388">
    <property type="entry name" value="WH-like_DNA-bd_sf"/>
</dbReference>
<reference evidence="10 11" key="1">
    <citation type="submission" date="2016-04" db="EMBL/GenBank/DDBJ databases">
        <title>Evolutionary innovation and constraint leading to complex multicellularity in the Ascomycota.</title>
        <authorList>
            <person name="Cisse O."/>
            <person name="Nguyen A."/>
            <person name="Hewitt D.A."/>
            <person name="Jedd G."/>
            <person name="Stajich J.E."/>
        </authorList>
    </citation>
    <scope>NUCLEOTIDE SEQUENCE [LARGE SCALE GENOMIC DNA]</scope>
    <source>
        <strain evidence="10 11">DAH-3</strain>
    </source>
</reference>
<dbReference type="PRINTS" id="PR00056">
    <property type="entry name" value="HSFDOMAIN"/>
</dbReference>
<protein>
    <submittedName>
        <fullName evidence="10">Heat shock factor protein</fullName>
    </submittedName>
</protein>
<keyword evidence="11" id="KW-1185">Reference proteome</keyword>
<dbReference type="EMBL" id="LXFE01000358">
    <property type="protein sequence ID" value="OLL25582.1"/>
    <property type="molecule type" value="Genomic_DNA"/>
</dbReference>
<dbReference type="SUPFAM" id="SSF46785">
    <property type="entry name" value="Winged helix' DNA-binding domain"/>
    <property type="match status" value="1"/>
</dbReference>
<keyword evidence="4" id="KW-0238">DNA-binding</keyword>
<dbReference type="PANTHER" id="PTHR10015:SF427">
    <property type="entry name" value="HEAT SHOCK FACTOR PROTEIN"/>
    <property type="match status" value="1"/>
</dbReference>
<evidence type="ECO:0000256" key="3">
    <source>
        <dbReference type="ARBA" id="ARBA00023015"/>
    </source>
</evidence>
<dbReference type="GO" id="GO:0001228">
    <property type="term" value="F:DNA-binding transcription activator activity, RNA polymerase II-specific"/>
    <property type="evidence" value="ECO:0007669"/>
    <property type="project" value="UniProtKB-ARBA"/>
</dbReference>
<feature type="compositionally biased region" description="Basic and acidic residues" evidence="8">
    <location>
        <begin position="382"/>
        <end position="397"/>
    </location>
</feature>
<feature type="domain" description="HSF-type DNA-binding" evidence="9">
    <location>
        <begin position="138"/>
        <end position="162"/>
    </location>
</feature>
<dbReference type="STRING" id="1198029.A0A1U7LSR2"/>
<evidence type="ECO:0000256" key="5">
    <source>
        <dbReference type="ARBA" id="ARBA00023163"/>
    </source>
</evidence>
<dbReference type="InterPro" id="IPR000232">
    <property type="entry name" value="HSF_DNA-bd"/>
</dbReference>
<evidence type="ECO:0000256" key="4">
    <source>
        <dbReference type="ARBA" id="ARBA00023125"/>
    </source>
</evidence>
<evidence type="ECO:0000256" key="6">
    <source>
        <dbReference type="ARBA" id="ARBA00023242"/>
    </source>
</evidence>
<dbReference type="PANTHER" id="PTHR10015">
    <property type="entry name" value="HEAT SHOCK TRANSCRIPTION FACTOR"/>
    <property type="match status" value="1"/>
</dbReference>
<proteinExistence type="inferred from homology"/>
<dbReference type="SMART" id="SM00415">
    <property type="entry name" value="HSF"/>
    <property type="match status" value="1"/>
</dbReference>
<sequence>MHDSHSSPGNLLSQTPAAAQQQQQHHHHQSLHHPIAQQFAPGSSSVHTFNQPDAFSSLFPGSPSHPYHQPATATGRAPLPPAAIKTEADQKPYSNPAGFVHRLYDMVEDRQYQHLISWNYPGTTFVVCNVVEFAKDVLPKHYKHNNFSSFVRQLNMYGFRKVSKSPRGHKTSPESQIWEFSHPRFQRGRSDLLDDIKRKQGDNLDMNRTPVGDVPAGVAMLQISQTDLMQRVNSLQDTLSDVLRDLHETKQRQAAQQDLIKKMKEFMEQQGFQFQSQLLDRFDASTQNLGYQTVPPAPPSILLSPQNGFSSSMLPPEPPMNRHRQSYVRGNSISSMQPQMAVPTFSPHQHQQPNPNYLFHMSSRLLPATTLASQSALTAAHDGQKCNDTTGEHHNDDDAQGNPSKKRKYDVSPKNTANSGLPSVNPNQPYFSM</sequence>
<dbReference type="InterPro" id="IPR036390">
    <property type="entry name" value="WH_DNA-bd_sf"/>
</dbReference>
<evidence type="ECO:0000313" key="11">
    <source>
        <dbReference type="Proteomes" id="UP000186594"/>
    </source>
</evidence>
<keyword evidence="5" id="KW-0804">Transcription</keyword>
<feature type="compositionally biased region" description="Polar residues" evidence="8">
    <location>
        <begin position="40"/>
        <end position="54"/>
    </location>
</feature>
<evidence type="ECO:0000256" key="8">
    <source>
        <dbReference type="SAM" id="MobiDB-lite"/>
    </source>
</evidence>
<dbReference type="FunFam" id="1.10.10.10:FF:000027">
    <property type="entry name" value="Heat shock transcription factor 1"/>
    <property type="match status" value="1"/>
</dbReference>
<evidence type="ECO:0000256" key="7">
    <source>
        <dbReference type="RuleBase" id="RU004020"/>
    </source>
</evidence>
<evidence type="ECO:0000256" key="1">
    <source>
        <dbReference type="ARBA" id="ARBA00004123"/>
    </source>
</evidence>
<feature type="region of interest" description="Disordered" evidence="8">
    <location>
        <begin position="376"/>
        <end position="433"/>
    </location>
</feature>
<dbReference type="OrthoDB" id="60033at2759"/>
<gene>
    <name evidence="10" type="ORF">NEOLI_002874</name>
</gene>
<dbReference type="OMA" id="IKYEANN"/>
<feature type="compositionally biased region" description="Polar residues" evidence="8">
    <location>
        <begin position="1"/>
        <end position="19"/>
    </location>
</feature>
<evidence type="ECO:0000256" key="2">
    <source>
        <dbReference type="ARBA" id="ARBA00006403"/>
    </source>
</evidence>
<dbReference type="AlphaFoldDB" id="A0A1U7LSR2"/>
<dbReference type="Gene3D" id="1.10.10.10">
    <property type="entry name" value="Winged helix-like DNA-binding domain superfamily/Winged helix DNA-binding domain"/>
    <property type="match status" value="1"/>
</dbReference>
<comment type="caution">
    <text evidence="10">The sequence shown here is derived from an EMBL/GenBank/DDBJ whole genome shotgun (WGS) entry which is preliminary data.</text>
</comment>
<keyword evidence="10" id="KW-0346">Stress response</keyword>
<comment type="subcellular location">
    <subcellularLocation>
        <location evidence="1">Nucleus</location>
    </subcellularLocation>
</comment>
<evidence type="ECO:0000313" key="10">
    <source>
        <dbReference type="EMBL" id="OLL25582.1"/>
    </source>
</evidence>
<dbReference type="GO" id="GO:0005634">
    <property type="term" value="C:nucleus"/>
    <property type="evidence" value="ECO:0007669"/>
    <property type="project" value="UniProtKB-SubCell"/>
</dbReference>
<name>A0A1U7LSR2_NEOID</name>
<dbReference type="GO" id="GO:0043565">
    <property type="term" value="F:sequence-specific DNA binding"/>
    <property type="evidence" value="ECO:0007669"/>
    <property type="project" value="InterPro"/>
</dbReference>
<comment type="similarity">
    <text evidence="2 7">Belongs to the HSF family.</text>
</comment>